<dbReference type="AlphaFoldDB" id="A0A2P2LN11"/>
<accession>A0A2P2LN11</accession>
<dbReference type="EMBL" id="GGEC01038871">
    <property type="protein sequence ID" value="MBX19355.1"/>
    <property type="molecule type" value="Transcribed_RNA"/>
</dbReference>
<sequence>MIGSKIKAGYLLDKPVHELNSPSNKELATI</sequence>
<protein>
    <submittedName>
        <fullName evidence="1">Uncharacterized protein</fullName>
    </submittedName>
</protein>
<organism evidence="1">
    <name type="scientific">Rhizophora mucronata</name>
    <name type="common">Asiatic mangrove</name>
    <dbReference type="NCBI Taxonomy" id="61149"/>
    <lineage>
        <taxon>Eukaryota</taxon>
        <taxon>Viridiplantae</taxon>
        <taxon>Streptophyta</taxon>
        <taxon>Embryophyta</taxon>
        <taxon>Tracheophyta</taxon>
        <taxon>Spermatophyta</taxon>
        <taxon>Magnoliopsida</taxon>
        <taxon>eudicotyledons</taxon>
        <taxon>Gunneridae</taxon>
        <taxon>Pentapetalae</taxon>
        <taxon>rosids</taxon>
        <taxon>fabids</taxon>
        <taxon>Malpighiales</taxon>
        <taxon>Rhizophoraceae</taxon>
        <taxon>Rhizophora</taxon>
    </lineage>
</organism>
<reference evidence="1" key="1">
    <citation type="submission" date="2018-02" db="EMBL/GenBank/DDBJ databases">
        <title>Rhizophora mucronata_Transcriptome.</title>
        <authorList>
            <person name="Meera S.P."/>
            <person name="Sreeshan A."/>
            <person name="Augustine A."/>
        </authorList>
    </citation>
    <scope>NUCLEOTIDE SEQUENCE</scope>
    <source>
        <tissue evidence="1">Leaf</tissue>
    </source>
</reference>
<proteinExistence type="predicted"/>
<evidence type="ECO:0000313" key="1">
    <source>
        <dbReference type="EMBL" id="MBX19355.1"/>
    </source>
</evidence>
<name>A0A2P2LN11_RHIMU</name>